<gene>
    <name evidence="2" type="ORF">NC661_19275</name>
</gene>
<keyword evidence="1" id="KW-1133">Transmembrane helix</keyword>
<dbReference type="InterPro" id="IPR035167">
    <property type="entry name" value="DUF5316"/>
</dbReference>
<dbReference type="Proteomes" id="UP001145072">
    <property type="component" value="Unassembled WGS sequence"/>
</dbReference>
<dbReference type="Pfam" id="PF17247">
    <property type="entry name" value="DUF5316"/>
    <property type="match status" value="1"/>
</dbReference>
<dbReference type="AlphaFoldDB" id="A0A9X4ALI1"/>
<evidence type="ECO:0000313" key="2">
    <source>
        <dbReference type="EMBL" id="MDC3422498.1"/>
    </source>
</evidence>
<proteinExistence type="predicted"/>
<dbReference type="EMBL" id="JAMQJZ010000022">
    <property type="protein sequence ID" value="MDC3422498.1"/>
    <property type="molecule type" value="Genomic_DNA"/>
</dbReference>
<feature type="transmembrane region" description="Helical" evidence="1">
    <location>
        <begin position="7"/>
        <end position="25"/>
    </location>
</feature>
<keyword evidence="1" id="KW-0812">Transmembrane</keyword>
<accession>A0A9X4ALI1</accession>
<feature type="transmembrane region" description="Helical" evidence="1">
    <location>
        <begin position="31"/>
        <end position="53"/>
    </location>
</feature>
<reference evidence="2" key="1">
    <citation type="submission" date="2022-06" db="EMBL/GenBank/DDBJ databases">
        <title>Aquibacillus sp. a new bacterium isolated from soil saline samples.</title>
        <authorList>
            <person name="Galisteo C."/>
            <person name="De La Haba R."/>
            <person name="Sanchez-Porro C."/>
            <person name="Ventosa A."/>
        </authorList>
    </citation>
    <scope>NUCLEOTIDE SEQUENCE</scope>
    <source>
        <strain evidence="2">JCM 12387</strain>
    </source>
</reference>
<comment type="caution">
    <text evidence="2">The sequence shown here is derived from an EMBL/GenBank/DDBJ whole genome shotgun (WGS) entry which is preliminary data.</text>
</comment>
<protein>
    <submittedName>
        <fullName evidence="2">DUF5316 domain-containing protein</fullName>
    </submittedName>
</protein>
<dbReference type="RefSeq" id="WP_259867967.1">
    <property type="nucleotide sequence ID" value="NZ_JAMQJZ010000022.1"/>
</dbReference>
<name>A0A9X4ALI1_9BACI</name>
<evidence type="ECO:0000256" key="1">
    <source>
        <dbReference type="SAM" id="Phobius"/>
    </source>
</evidence>
<feature type="transmembrane region" description="Helical" evidence="1">
    <location>
        <begin position="74"/>
        <end position="99"/>
    </location>
</feature>
<keyword evidence="1" id="KW-0472">Membrane</keyword>
<organism evidence="2 3">
    <name type="scientific">Aquibacillus koreensis</name>
    <dbReference type="NCBI Taxonomy" id="279446"/>
    <lineage>
        <taxon>Bacteria</taxon>
        <taxon>Bacillati</taxon>
        <taxon>Bacillota</taxon>
        <taxon>Bacilli</taxon>
        <taxon>Bacillales</taxon>
        <taxon>Bacillaceae</taxon>
        <taxon>Aquibacillus</taxon>
    </lineage>
</organism>
<evidence type="ECO:0000313" key="3">
    <source>
        <dbReference type="Proteomes" id="UP001145072"/>
    </source>
</evidence>
<keyword evidence="3" id="KW-1185">Reference proteome</keyword>
<sequence>MLRYLGIGLLITLVAVVIGFVTGEWNLVVKIIGGAALVPLLLSGLATGAFVNGDRARANYHTETKEDRQQRNKWVGRLLLISIPNVVIFIALIGSGLLASL</sequence>